<dbReference type="Gene3D" id="2.60.40.10">
    <property type="entry name" value="Immunoglobulins"/>
    <property type="match status" value="1"/>
</dbReference>
<dbReference type="Gene3D" id="2.130.10.10">
    <property type="entry name" value="YVTN repeat-like/Quinoprotein amine dehydrogenase"/>
    <property type="match status" value="1"/>
</dbReference>
<evidence type="ECO:0000259" key="2">
    <source>
        <dbReference type="PROSITE" id="PS50093"/>
    </source>
</evidence>
<dbReference type="CDD" id="cd00146">
    <property type="entry name" value="PKD"/>
    <property type="match status" value="1"/>
</dbReference>
<reference evidence="3 4" key="1">
    <citation type="submission" date="2016-10" db="EMBL/GenBank/DDBJ databases">
        <authorList>
            <person name="de Groot N.N."/>
        </authorList>
    </citation>
    <scope>NUCLEOTIDE SEQUENCE [LARGE SCALE GENOMIC DNA]</scope>
    <source>
        <strain evidence="3 4">DSM 19886</strain>
    </source>
</reference>
<organism evidence="3 4">
    <name type="scientific">Kriegella aquimaris</name>
    <dbReference type="NCBI Taxonomy" id="192904"/>
    <lineage>
        <taxon>Bacteria</taxon>
        <taxon>Pseudomonadati</taxon>
        <taxon>Bacteroidota</taxon>
        <taxon>Flavobacteriia</taxon>
        <taxon>Flavobacteriales</taxon>
        <taxon>Flavobacteriaceae</taxon>
        <taxon>Kriegella</taxon>
    </lineage>
</organism>
<feature type="domain" description="PKD" evidence="2">
    <location>
        <begin position="392"/>
        <end position="423"/>
    </location>
</feature>
<feature type="chain" id="PRO_5011673027" evidence="1">
    <location>
        <begin position="20"/>
        <end position="767"/>
    </location>
</feature>
<dbReference type="Pfam" id="PF13585">
    <property type="entry name" value="CHU_C"/>
    <property type="match status" value="1"/>
</dbReference>
<dbReference type="NCBIfam" id="TIGR04131">
    <property type="entry name" value="Bac_Flav_CTERM"/>
    <property type="match status" value="1"/>
</dbReference>
<dbReference type="EMBL" id="FNGV01000008">
    <property type="protein sequence ID" value="SDM41726.1"/>
    <property type="molecule type" value="Genomic_DNA"/>
</dbReference>
<sequence length="767" mass="84600">MKRIFTTFLVLWCFQLATAQKEAAIWYFGKNAGLDFNSGSPVVLEDGALNTVEGCATFADAEGNLLFYTDGRTVWNRNHDIMPNGTELMGHSSSTQSGIIIPAPGSTNRYYIFTSYFQVQGGLHYSEVDMNENLGMGGVIRKNIELRNPVAEKLTAVQHKNGKDVWVIAHDWGNDAYLAYLITAAGVNPTPVVSNVGFSLDFVTEGNDVFKSRGYLKTSPDGTKLAVSHAFVGAEILDFDTATGKVSNPLVLMQSQSSDFYGVEFSPYGNVLYVSILNDDIYQFDLKAVDIVNSKTPLNVPGKMAGGLQMALDGKIYVASFQSLSVIERPEQLGLSSSFKGNFIDLGSGVSTHGLPPFITSLFQLGIQAEKFCFGDATEFSVMATEPIDFTEWDFGDGHTSLVPSPSHTYEAPGDYTVSVTVTIGTRIKIETRQVTIYEIPEAQDAILVQCDLNSNGTALFDLSQIDAYILADQSPLAYQVSYFADEMDAANGQNALLKTEYQNKGLQETVYARVQSRAAGDCYALSQVSLKLLSLPEPNLEATYVVCPDNPDLTLDGGDFDSWVWMNQQDVIVATTRFFQVTEIGDYNLTVANELEGKSCDKTVYFQVNPAYVPEDLTASVNNFADQLIITVDVAGDGDFQYSIDGLYFQERNSFDVLPGKHSVYVRDLGQCRTLSKEVVALGYPKFFTPNNDGANDYWNILGAEHFPKSIVFIYDRYGKLLQQISPLELGWDGSYQGLSMPSSDYWFRFVNEDGSVFKGHFTLKR</sequence>
<dbReference type="RefSeq" id="WP_143017632.1">
    <property type="nucleotide sequence ID" value="NZ_FNGV01000008.1"/>
</dbReference>
<evidence type="ECO:0000313" key="3">
    <source>
        <dbReference type="EMBL" id="SDM41726.1"/>
    </source>
</evidence>
<evidence type="ECO:0000313" key="4">
    <source>
        <dbReference type="Proteomes" id="UP000199440"/>
    </source>
</evidence>
<dbReference type="Proteomes" id="UP000199440">
    <property type="component" value="Unassembled WGS sequence"/>
</dbReference>
<protein>
    <submittedName>
        <fullName evidence="3">Gliding motility-associated C-terminal domain-containing protein</fullName>
    </submittedName>
</protein>
<dbReference type="AlphaFoldDB" id="A0A1G9T264"/>
<dbReference type="OrthoDB" id="9765926at2"/>
<dbReference type="SUPFAM" id="SSF49299">
    <property type="entry name" value="PKD domain"/>
    <property type="match status" value="1"/>
</dbReference>
<dbReference type="InterPro" id="IPR015943">
    <property type="entry name" value="WD40/YVTN_repeat-like_dom_sf"/>
</dbReference>
<dbReference type="InterPro" id="IPR035986">
    <property type="entry name" value="PKD_dom_sf"/>
</dbReference>
<evidence type="ECO:0000256" key="1">
    <source>
        <dbReference type="SAM" id="SignalP"/>
    </source>
</evidence>
<keyword evidence="4" id="KW-1185">Reference proteome</keyword>
<dbReference type="InterPro" id="IPR013783">
    <property type="entry name" value="Ig-like_fold"/>
</dbReference>
<gene>
    <name evidence="3" type="ORF">SAMN04488514_108191</name>
</gene>
<dbReference type="SUPFAM" id="SSF75011">
    <property type="entry name" value="3-carboxy-cis,cis-mucoante lactonizing enzyme"/>
    <property type="match status" value="1"/>
</dbReference>
<name>A0A1G9T264_9FLAO</name>
<dbReference type="InterPro" id="IPR026341">
    <property type="entry name" value="T9SS_type_B"/>
</dbReference>
<dbReference type="STRING" id="192904.SAMN04488514_108191"/>
<accession>A0A1G9T264</accession>
<proteinExistence type="predicted"/>
<dbReference type="Pfam" id="PF18911">
    <property type="entry name" value="PKD_4"/>
    <property type="match status" value="1"/>
</dbReference>
<keyword evidence="1" id="KW-0732">Signal</keyword>
<dbReference type="PROSITE" id="PS50093">
    <property type="entry name" value="PKD"/>
    <property type="match status" value="1"/>
</dbReference>
<feature type="signal peptide" evidence="1">
    <location>
        <begin position="1"/>
        <end position="19"/>
    </location>
</feature>
<dbReference type="InterPro" id="IPR000601">
    <property type="entry name" value="PKD_dom"/>
</dbReference>